<accession>A0A212SEX9</accession>
<gene>
    <name evidence="1" type="ORF">SAMN06265338_1332</name>
</gene>
<reference evidence="2" key="1">
    <citation type="submission" date="2017-06" db="EMBL/GenBank/DDBJ databases">
        <authorList>
            <person name="Varghese N."/>
            <person name="Submissions S."/>
        </authorList>
    </citation>
    <scope>NUCLEOTIDE SEQUENCE [LARGE SCALE GENOMIC DNA]</scope>
    <source>
        <strain evidence="2">DSM 137</strain>
    </source>
</reference>
<evidence type="ECO:0000313" key="1">
    <source>
        <dbReference type="EMBL" id="SNB84108.1"/>
    </source>
</evidence>
<protein>
    <submittedName>
        <fullName evidence="1">Uncharacterized protein</fullName>
    </submittedName>
</protein>
<proteinExistence type="predicted"/>
<evidence type="ECO:0000313" key="2">
    <source>
        <dbReference type="Proteomes" id="UP000198418"/>
    </source>
</evidence>
<dbReference type="Proteomes" id="UP000198418">
    <property type="component" value="Unassembled WGS sequence"/>
</dbReference>
<sequence length="130" mass="15367">MHIEMTFYNDDHPNKYNEVFFIACLYNEPYLLPEFVSKHSHLFGDDPRLDLAIDFTDIDLKDIGEVSRFIEDTYFSIRSVTLYSEKALVPALERWATDMFDYGEDSCCTEVWFKRSRRKKFKNVNANIAA</sequence>
<organism evidence="1 2">
    <name type="scientific">Rhodoblastus acidophilus</name>
    <name type="common">Rhodopseudomonas acidophila</name>
    <dbReference type="NCBI Taxonomy" id="1074"/>
    <lineage>
        <taxon>Bacteria</taxon>
        <taxon>Pseudomonadati</taxon>
        <taxon>Pseudomonadota</taxon>
        <taxon>Alphaproteobacteria</taxon>
        <taxon>Hyphomicrobiales</taxon>
        <taxon>Rhodoblastaceae</taxon>
        <taxon>Rhodoblastus</taxon>
    </lineage>
</organism>
<dbReference type="RefSeq" id="WP_088522596.1">
    <property type="nucleotide sequence ID" value="NZ_FYDG01000033.1"/>
</dbReference>
<dbReference type="EMBL" id="FYDG01000033">
    <property type="protein sequence ID" value="SNB84108.1"/>
    <property type="molecule type" value="Genomic_DNA"/>
</dbReference>
<name>A0A212SEX9_RHOAC</name>
<keyword evidence="2" id="KW-1185">Reference proteome</keyword>
<dbReference type="AlphaFoldDB" id="A0A212SEX9"/>